<protein>
    <submittedName>
        <fullName evidence="1">Uncharacterized protein</fullName>
    </submittedName>
</protein>
<reference evidence="1" key="1">
    <citation type="journal article" date="2015" name="Nature">
        <title>Complex archaea that bridge the gap between prokaryotes and eukaryotes.</title>
        <authorList>
            <person name="Spang A."/>
            <person name="Saw J.H."/>
            <person name="Jorgensen S.L."/>
            <person name="Zaremba-Niedzwiedzka K."/>
            <person name="Martijn J."/>
            <person name="Lind A.E."/>
            <person name="van Eijk R."/>
            <person name="Schleper C."/>
            <person name="Guy L."/>
            <person name="Ettema T.J."/>
        </authorList>
    </citation>
    <scope>NUCLEOTIDE SEQUENCE</scope>
</reference>
<evidence type="ECO:0000313" key="1">
    <source>
        <dbReference type="EMBL" id="KKM20726.1"/>
    </source>
</evidence>
<dbReference type="EMBL" id="LAZR01013707">
    <property type="protein sequence ID" value="KKM20726.1"/>
    <property type="molecule type" value="Genomic_DNA"/>
</dbReference>
<proteinExistence type="predicted"/>
<feature type="non-terminal residue" evidence="1">
    <location>
        <position position="1"/>
    </location>
</feature>
<comment type="caution">
    <text evidence="1">The sequence shown here is derived from an EMBL/GenBank/DDBJ whole genome shotgun (WGS) entry which is preliminary data.</text>
</comment>
<organism evidence="1">
    <name type="scientific">marine sediment metagenome</name>
    <dbReference type="NCBI Taxonomy" id="412755"/>
    <lineage>
        <taxon>unclassified sequences</taxon>
        <taxon>metagenomes</taxon>
        <taxon>ecological metagenomes</taxon>
    </lineage>
</organism>
<name>A0A0F9HZ41_9ZZZZ</name>
<sequence>DAMPTDYQSSWVSYGVAGATNLFYFRVDWKGRKIHIDGAEGEDVILQYTSSGLVTSGATTVPAIATPTIDAYLRWAQGEIDGKSINEQMKRERKYENEFRLLKLEQMPTLREIRDYFLSMTTQSIQR</sequence>
<accession>A0A0F9HZ41</accession>
<gene>
    <name evidence="1" type="ORF">LCGC14_1642590</name>
</gene>
<dbReference type="AlphaFoldDB" id="A0A0F9HZ41"/>